<dbReference type="InterPro" id="IPR016142">
    <property type="entry name" value="Citrate_synth-like_lrg_a-sub"/>
</dbReference>
<gene>
    <name evidence="2" type="ORF">M8C21_006402</name>
</gene>
<dbReference type="Gene3D" id="3.40.50.720">
    <property type="entry name" value="NAD(P)-binding Rossmann-like Domain"/>
    <property type="match status" value="1"/>
</dbReference>
<dbReference type="GO" id="GO:0005759">
    <property type="term" value="C:mitochondrial matrix"/>
    <property type="evidence" value="ECO:0007669"/>
    <property type="project" value="TreeGrafter"/>
</dbReference>
<dbReference type="GO" id="GO:0006099">
    <property type="term" value="P:tricarboxylic acid cycle"/>
    <property type="evidence" value="ECO:0007669"/>
    <property type="project" value="TreeGrafter"/>
</dbReference>
<dbReference type="EMBL" id="JAMZMK010005651">
    <property type="protein sequence ID" value="KAI7752625.1"/>
    <property type="molecule type" value="Genomic_DNA"/>
</dbReference>
<evidence type="ECO:0000259" key="1">
    <source>
        <dbReference type="SMART" id="SM00846"/>
    </source>
</evidence>
<dbReference type="Gene3D" id="1.10.580.10">
    <property type="entry name" value="Citrate Synthase, domain 1"/>
    <property type="match status" value="1"/>
</dbReference>
<dbReference type="GO" id="GO:0051287">
    <property type="term" value="F:NAD binding"/>
    <property type="evidence" value="ECO:0007669"/>
    <property type="project" value="InterPro"/>
</dbReference>
<dbReference type="SUPFAM" id="SSF51735">
    <property type="entry name" value="NAD(P)-binding Rossmann-fold domains"/>
    <property type="match status" value="1"/>
</dbReference>
<dbReference type="InterPro" id="IPR036969">
    <property type="entry name" value="Citrate_synthase_sf"/>
</dbReference>
<dbReference type="SUPFAM" id="SSF48256">
    <property type="entry name" value="Citrate synthase"/>
    <property type="match status" value="1"/>
</dbReference>
<organism evidence="2 3">
    <name type="scientific">Ambrosia artemisiifolia</name>
    <name type="common">Common ragweed</name>
    <dbReference type="NCBI Taxonomy" id="4212"/>
    <lineage>
        <taxon>Eukaryota</taxon>
        <taxon>Viridiplantae</taxon>
        <taxon>Streptophyta</taxon>
        <taxon>Embryophyta</taxon>
        <taxon>Tracheophyta</taxon>
        <taxon>Spermatophyta</taxon>
        <taxon>Magnoliopsida</taxon>
        <taxon>eudicotyledons</taxon>
        <taxon>Gunneridae</taxon>
        <taxon>Pentapetalae</taxon>
        <taxon>asterids</taxon>
        <taxon>campanulids</taxon>
        <taxon>Asterales</taxon>
        <taxon>Asteraceae</taxon>
        <taxon>Asteroideae</taxon>
        <taxon>Heliantheae alliance</taxon>
        <taxon>Heliantheae</taxon>
        <taxon>Ambrosia</taxon>
    </lineage>
</organism>
<sequence length="274" mass="30634">VYYSSKLGKLGVLHVLDGMRGMTGLLWETSLLDPDEGIRFRGLSIPECQKVLPAAKPGEDPLPEGLLWLLLTGKVPSKEQLDALSSKLRSRATIPDHVYKSVNALPIIAHPMTQFTTVVMALQHPYVVKVARRTQGATVAPCISAKGWLKLCLKTYLVLINLIHMTCMFKYETVYGQWKHHELKLKEEKTLLFGEKPVSVSGFRNLEEIPWGASRADFVVESTGVFTDKDKAVAHLKYLHIVFIRFIYICLAPLSKESGPSTNKGYANARFIVI</sequence>
<reference evidence="2" key="1">
    <citation type="submission" date="2022-06" db="EMBL/GenBank/DDBJ databases">
        <title>Uncovering the hologenomic basis of an extraordinary plant invasion.</title>
        <authorList>
            <person name="Bieker V.C."/>
            <person name="Martin M.D."/>
            <person name="Gilbert T."/>
            <person name="Hodgins K."/>
            <person name="Battlay P."/>
            <person name="Petersen B."/>
            <person name="Wilson J."/>
        </authorList>
    </citation>
    <scope>NUCLEOTIDE SEQUENCE</scope>
    <source>
        <strain evidence="2">AA19_3_7</strain>
        <tissue evidence="2">Leaf</tissue>
    </source>
</reference>
<evidence type="ECO:0000313" key="3">
    <source>
        <dbReference type="Proteomes" id="UP001206925"/>
    </source>
</evidence>
<dbReference type="InterPro" id="IPR020828">
    <property type="entry name" value="GlycerAld_3-P_DH_NAD(P)-bd"/>
</dbReference>
<comment type="caution">
    <text evidence="2">The sequence shown here is derived from an EMBL/GenBank/DDBJ whole genome shotgun (WGS) entry which is preliminary data.</text>
</comment>
<proteinExistence type="predicted"/>
<accession>A0AAD5D3Y0</accession>
<protein>
    <recommendedName>
        <fullName evidence="1">Glyceraldehyde 3-phosphate dehydrogenase NAD(P) binding domain-containing protein</fullName>
    </recommendedName>
</protein>
<feature type="domain" description="Glyceraldehyde 3-phosphate dehydrogenase NAD(P) binding" evidence="1">
    <location>
        <begin position="149"/>
        <end position="250"/>
    </location>
</feature>
<dbReference type="GO" id="GO:0046912">
    <property type="term" value="F:acyltransferase activity, acyl groups converted into alkyl on transfer"/>
    <property type="evidence" value="ECO:0007669"/>
    <property type="project" value="InterPro"/>
</dbReference>
<dbReference type="AlphaFoldDB" id="A0AAD5D3Y0"/>
<dbReference type="Proteomes" id="UP001206925">
    <property type="component" value="Unassembled WGS sequence"/>
</dbReference>
<dbReference type="PANTHER" id="PTHR11739">
    <property type="entry name" value="CITRATE SYNTHASE"/>
    <property type="match status" value="1"/>
</dbReference>
<dbReference type="InterPro" id="IPR002020">
    <property type="entry name" value="Citrate_synthase"/>
</dbReference>
<dbReference type="InterPro" id="IPR036291">
    <property type="entry name" value="NAD(P)-bd_dom_sf"/>
</dbReference>
<keyword evidence="3" id="KW-1185">Reference proteome</keyword>
<evidence type="ECO:0000313" key="2">
    <source>
        <dbReference type="EMBL" id="KAI7752625.1"/>
    </source>
</evidence>
<name>A0AAD5D3Y0_AMBAR</name>
<dbReference type="GO" id="GO:0005975">
    <property type="term" value="P:carbohydrate metabolic process"/>
    <property type="evidence" value="ECO:0007669"/>
    <property type="project" value="TreeGrafter"/>
</dbReference>
<dbReference type="SMART" id="SM00846">
    <property type="entry name" value="Gp_dh_N"/>
    <property type="match status" value="1"/>
</dbReference>
<dbReference type="Pfam" id="PF00044">
    <property type="entry name" value="Gp_dh_N"/>
    <property type="match status" value="1"/>
</dbReference>
<feature type="non-terminal residue" evidence="2">
    <location>
        <position position="274"/>
    </location>
</feature>
<dbReference type="Pfam" id="PF00285">
    <property type="entry name" value="Citrate_synt"/>
    <property type="match status" value="1"/>
</dbReference>
<dbReference type="PANTHER" id="PTHR11739:SF8">
    <property type="entry name" value="CITRATE SYNTHASE, MITOCHONDRIAL"/>
    <property type="match status" value="1"/>
</dbReference>